<dbReference type="InterPro" id="IPR004992">
    <property type="entry name" value="EutN_CcmL"/>
</dbReference>
<dbReference type="SUPFAM" id="SSF159133">
    <property type="entry name" value="EutN/CcmL-like"/>
    <property type="match status" value="1"/>
</dbReference>
<dbReference type="Pfam" id="PF03319">
    <property type="entry name" value="EutN_CcmL"/>
    <property type="match status" value="1"/>
</dbReference>
<reference evidence="5" key="1">
    <citation type="submission" date="2016-11" db="EMBL/GenBank/DDBJ databases">
        <authorList>
            <person name="Varghese N."/>
            <person name="Submissions S."/>
        </authorList>
    </citation>
    <scope>NUCLEOTIDE SEQUENCE [LARGE SCALE GENOMIC DNA]</scope>
    <source>
        <strain evidence="5">DSM 16057</strain>
    </source>
</reference>
<proteinExistence type="predicted"/>
<evidence type="ECO:0000256" key="3">
    <source>
        <dbReference type="ARBA" id="ARBA00024446"/>
    </source>
</evidence>
<evidence type="ECO:0000256" key="1">
    <source>
        <dbReference type="ARBA" id="ARBA00023587"/>
    </source>
</evidence>
<keyword evidence="5" id="KW-1185">Reference proteome</keyword>
<organism evidence="4 5">
    <name type="scientific">Desulfofundulus thermosubterraneus DSM 16057</name>
    <dbReference type="NCBI Taxonomy" id="1121432"/>
    <lineage>
        <taxon>Bacteria</taxon>
        <taxon>Bacillati</taxon>
        <taxon>Bacillota</taxon>
        <taxon>Clostridia</taxon>
        <taxon>Eubacteriales</taxon>
        <taxon>Peptococcaceae</taxon>
        <taxon>Desulfofundulus</taxon>
    </lineage>
</organism>
<dbReference type="STRING" id="1121432.SAMN02745219_01029"/>
<evidence type="ECO:0000256" key="2">
    <source>
        <dbReference type="ARBA" id="ARBA00023669"/>
    </source>
</evidence>
<dbReference type="RefSeq" id="WP_072867730.1">
    <property type="nucleotide sequence ID" value="NZ_FQZM01000011.1"/>
</dbReference>
<accession>A0A1M6DX45</accession>
<dbReference type="AlphaFoldDB" id="A0A1M6DX45"/>
<gene>
    <name evidence="4" type="ORF">SAMN02745219_01029</name>
</gene>
<dbReference type="Proteomes" id="UP000184529">
    <property type="component" value="Unassembled WGS sequence"/>
</dbReference>
<dbReference type="Gene3D" id="2.40.50.220">
    <property type="entry name" value="EutN/Ccml"/>
    <property type="match status" value="1"/>
</dbReference>
<evidence type="ECO:0000313" key="4">
    <source>
        <dbReference type="EMBL" id="SHI77588.1"/>
    </source>
</evidence>
<protein>
    <submittedName>
        <fullName evidence="4">Ethanolamine utilization protein EutN</fullName>
    </submittedName>
</protein>
<keyword evidence="2" id="KW-1282">Carboxysome</keyword>
<sequence>MILGRVIGTVVSTRKDERLTGFKLLVVETLQPGKKTGVEEFVAVDTVGAGVGETVLVVMGSPASRIMTGADVLVPVDAAIVGIVDTVELAGSR</sequence>
<dbReference type="CDD" id="cd01614">
    <property type="entry name" value="EutN_CcmL"/>
    <property type="match status" value="1"/>
</dbReference>
<keyword evidence="3" id="KW-1283">Bacterial microcompartment</keyword>
<dbReference type="EMBL" id="FQZM01000011">
    <property type="protein sequence ID" value="SHI77588.1"/>
    <property type="molecule type" value="Genomic_DNA"/>
</dbReference>
<comment type="subcellular location">
    <subcellularLocation>
        <location evidence="1">Carboxysome</location>
    </subcellularLocation>
</comment>
<evidence type="ECO:0000313" key="5">
    <source>
        <dbReference type="Proteomes" id="UP000184529"/>
    </source>
</evidence>
<dbReference type="PROSITE" id="PS51932">
    <property type="entry name" value="BMV"/>
    <property type="match status" value="1"/>
</dbReference>
<dbReference type="PANTHER" id="PTHR36539">
    <property type="entry name" value="ETHANOLAMINE UTILIZATION PROTEIN EUTN"/>
    <property type="match status" value="1"/>
</dbReference>
<dbReference type="GO" id="GO:0031470">
    <property type="term" value="C:carboxysome"/>
    <property type="evidence" value="ECO:0007669"/>
    <property type="project" value="UniProtKB-SubCell"/>
</dbReference>
<name>A0A1M6DX45_9FIRM</name>
<dbReference type="InterPro" id="IPR036677">
    <property type="entry name" value="EutN_CcmL_sf"/>
</dbReference>
<dbReference type="OrthoDB" id="196195at2"/>